<reference evidence="1" key="1">
    <citation type="journal article" date="2023" name="G3 (Bethesda)">
        <title>A reference genome for the long-term kleptoplast-retaining sea slug Elysia crispata morphotype clarki.</title>
        <authorList>
            <person name="Eastman K.E."/>
            <person name="Pendleton A.L."/>
            <person name="Shaikh M.A."/>
            <person name="Suttiyut T."/>
            <person name="Ogas R."/>
            <person name="Tomko P."/>
            <person name="Gavelis G."/>
            <person name="Widhalm J.R."/>
            <person name="Wisecaver J.H."/>
        </authorList>
    </citation>
    <scope>NUCLEOTIDE SEQUENCE</scope>
    <source>
        <strain evidence="1">ECLA1</strain>
    </source>
</reference>
<sequence>MVIEIRERELEPFPRYRSSPITLGGDQVLKLGTKNPPGGCLSSQTSLCRCSPALSSLFEPPLCHCHRLSPPPTCIFFSSLPFRSLSVLSTPRGTAVVNLSLNRSDLSFWAGSTPIVSVDVHSRFSFLQQMSGDT</sequence>
<accession>A0AAE1E1U5</accession>
<gene>
    <name evidence="1" type="ORF">RRG08_036026</name>
</gene>
<name>A0AAE1E1U5_9GAST</name>
<protein>
    <submittedName>
        <fullName evidence="1">Uncharacterized protein</fullName>
    </submittedName>
</protein>
<proteinExistence type="predicted"/>
<evidence type="ECO:0000313" key="2">
    <source>
        <dbReference type="Proteomes" id="UP001283361"/>
    </source>
</evidence>
<dbReference type="Proteomes" id="UP001283361">
    <property type="component" value="Unassembled WGS sequence"/>
</dbReference>
<dbReference type="EMBL" id="JAWDGP010001628">
    <property type="protein sequence ID" value="KAK3789733.1"/>
    <property type="molecule type" value="Genomic_DNA"/>
</dbReference>
<organism evidence="1 2">
    <name type="scientific">Elysia crispata</name>
    <name type="common">lettuce slug</name>
    <dbReference type="NCBI Taxonomy" id="231223"/>
    <lineage>
        <taxon>Eukaryota</taxon>
        <taxon>Metazoa</taxon>
        <taxon>Spiralia</taxon>
        <taxon>Lophotrochozoa</taxon>
        <taxon>Mollusca</taxon>
        <taxon>Gastropoda</taxon>
        <taxon>Heterobranchia</taxon>
        <taxon>Euthyneura</taxon>
        <taxon>Panpulmonata</taxon>
        <taxon>Sacoglossa</taxon>
        <taxon>Placobranchoidea</taxon>
        <taxon>Plakobranchidae</taxon>
        <taxon>Elysia</taxon>
    </lineage>
</organism>
<comment type="caution">
    <text evidence="1">The sequence shown here is derived from an EMBL/GenBank/DDBJ whole genome shotgun (WGS) entry which is preliminary data.</text>
</comment>
<evidence type="ECO:0000313" key="1">
    <source>
        <dbReference type="EMBL" id="KAK3789733.1"/>
    </source>
</evidence>
<dbReference type="AlphaFoldDB" id="A0AAE1E1U5"/>
<keyword evidence="2" id="KW-1185">Reference proteome</keyword>